<dbReference type="AlphaFoldDB" id="Q1K369"/>
<evidence type="ECO:0008006" key="3">
    <source>
        <dbReference type="Google" id="ProtNLM"/>
    </source>
</evidence>
<protein>
    <recommendedName>
        <fullName evidence="3">Flagellar operon protein</fullName>
    </recommendedName>
</protein>
<proteinExistence type="predicted"/>
<reference evidence="1" key="1">
    <citation type="submission" date="2006-05" db="EMBL/GenBank/DDBJ databases">
        <title>Annotation of the draft genome assembly of Desulfuromonas acetoxidans DSM 684.</title>
        <authorList>
            <consortium name="US DOE Joint Genome Institute (JGI-ORNL)"/>
            <person name="Larimer F."/>
            <person name="Land M."/>
            <person name="Hauser L."/>
        </authorList>
    </citation>
    <scope>NUCLEOTIDE SEQUENCE [LARGE SCALE GENOMIC DNA]</scope>
    <source>
        <strain evidence="1">DSM 684</strain>
    </source>
</reference>
<evidence type="ECO:0000313" key="2">
    <source>
        <dbReference type="Proteomes" id="UP000005695"/>
    </source>
</evidence>
<accession>Q1K369</accession>
<dbReference type="EMBL" id="AAEW02000002">
    <property type="protein sequence ID" value="EAT17105.1"/>
    <property type="molecule type" value="Genomic_DNA"/>
</dbReference>
<reference evidence="1" key="2">
    <citation type="submission" date="2006-05" db="EMBL/GenBank/DDBJ databases">
        <title>Sequencing of the draft genome and assembly of Desulfuromonas acetoxidans DSM 684.</title>
        <authorList>
            <consortium name="US DOE Joint Genome Institute (JGI-PGF)"/>
            <person name="Copeland A."/>
            <person name="Lucas S."/>
            <person name="Lapidus A."/>
            <person name="Barry K."/>
            <person name="Detter J.C."/>
            <person name="Glavina del Rio T."/>
            <person name="Hammon N."/>
            <person name="Israni S."/>
            <person name="Dalin E."/>
            <person name="Tice H."/>
            <person name="Bruce D."/>
            <person name="Pitluck S."/>
            <person name="Richardson P."/>
        </authorList>
    </citation>
    <scope>NUCLEOTIDE SEQUENCE [LARGE SCALE GENOMIC DNA]</scope>
    <source>
        <strain evidence="1">DSM 684</strain>
    </source>
</reference>
<dbReference type="OrthoDB" id="165650at2"/>
<gene>
    <name evidence="1" type="ORF">Dace_2971</name>
</gene>
<evidence type="ECO:0000313" key="1">
    <source>
        <dbReference type="EMBL" id="EAT17105.1"/>
    </source>
</evidence>
<comment type="caution">
    <text evidence="1">The sequence shown here is derived from an EMBL/GenBank/DDBJ whole genome shotgun (WGS) entry which is preliminary data.</text>
</comment>
<dbReference type="Proteomes" id="UP000005695">
    <property type="component" value="Unassembled WGS sequence"/>
</dbReference>
<keyword evidence="2" id="KW-1185">Reference proteome</keyword>
<dbReference type="InterPro" id="IPR013367">
    <property type="entry name" value="Flagellar_put"/>
</dbReference>
<dbReference type="NCBIfam" id="TIGR02530">
    <property type="entry name" value="flg_new"/>
    <property type="match status" value="1"/>
</dbReference>
<sequence length="97" mass="10358">MATPAVRHAAKDVGTIRFSAHSRQRMLKRGVQFSAGQLARIEEALITLQHKGSRTSVVMVDGAALVVSVPQATVVTVVDQAGLRDQVFTNIDSAVFA</sequence>
<name>Q1K369_DESA6</name>
<dbReference type="Pfam" id="PF12611">
    <property type="entry name" value="Flagellar_put"/>
    <property type="match status" value="1"/>
</dbReference>
<organism evidence="1 2">
    <name type="scientific">Desulfuromonas acetoxidans (strain DSM 684 / 11070)</name>
    <dbReference type="NCBI Taxonomy" id="281689"/>
    <lineage>
        <taxon>Bacteria</taxon>
        <taxon>Pseudomonadati</taxon>
        <taxon>Thermodesulfobacteriota</taxon>
        <taxon>Desulfuromonadia</taxon>
        <taxon>Desulfuromonadales</taxon>
        <taxon>Desulfuromonadaceae</taxon>
        <taxon>Desulfuromonas</taxon>
    </lineage>
</organism>
<dbReference type="RefSeq" id="WP_005998031.1">
    <property type="nucleotide sequence ID" value="NZ_AAEW02000002.1"/>
</dbReference>